<sequence>MDKEEACSGARKLITKYRKLLTWWAFVREVPRLMNSNIDVIFELLTYFDMPFHILMKHVATMKELLQKCIVHCVIIKEHLEELCRNIDRVMNTVVTYNSESGIYFRNQYENAMKDAWIIFVMLCDCKKEFLLFCETQYKIFETLN</sequence>
<evidence type="ECO:0000313" key="2">
    <source>
        <dbReference type="Proteomes" id="UP001054945"/>
    </source>
</evidence>
<evidence type="ECO:0000313" key="1">
    <source>
        <dbReference type="EMBL" id="GIY24182.1"/>
    </source>
</evidence>
<comment type="caution">
    <text evidence="1">The sequence shown here is derived from an EMBL/GenBank/DDBJ whole genome shotgun (WGS) entry which is preliminary data.</text>
</comment>
<dbReference type="AlphaFoldDB" id="A0AAV4RUP6"/>
<dbReference type="Proteomes" id="UP001054945">
    <property type="component" value="Unassembled WGS sequence"/>
</dbReference>
<organism evidence="1 2">
    <name type="scientific">Caerostris extrusa</name>
    <name type="common">Bark spider</name>
    <name type="synonym">Caerostris bankana</name>
    <dbReference type="NCBI Taxonomy" id="172846"/>
    <lineage>
        <taxon>Eukaryota</taxon>
        <taxon>Metazoa</taxon>
        <taxon>Ecdysozoa</taxon>
        <taxon>Arthropoda</taxon>
        <taxon>Chelicerata</taxon>
        <taxon>Arachnida</taxon>
        <taxon>Araneae</taxon>
        <taxon>Araneomorphae</taxon>
        <taxon>Entelegynae</taxon>
        <taxon>Araneoidea</taxon>
        <taxon>Araneidae</taxon>
        <taxon>Caerostris</taxon>
    </lineage>
</organism>
<keyword evidence="2" id="KW-1185">Reference proteome</keyword>
<dbReference type="EMBL" id="BPLR01008365">
    <property type="protein sequence ID" value="GIY24182.1"/>
    <property type="molecule type" value="Genomic_DNA"/>
</dbReference>
<gene>
    <name evidence="1" type="ORF">CEXT_695301</name>
</gene>
<protein>
    <submittedName>
        <fullName evidence="1">Uncharacterized protein</fullName>
    </submittedName>
</protein>
<reference evidence="1 2" key="1">
    <citation type="submission" date="2021-06" db="EMBL/GenBank/DDBJ databases">
        <title>Caerostris extrusa draft genome.</title>
        <authorList>
            <person name="Kono N."/>
            <person name="Arakawa K."/>
        </authorList>
    </citation>
    <scope>NUCLEOTIDE SEQUENCE [LARGE SCALE GENOMIC DNA]</scope>
</reference>
<accession>A0AAV4RUP6</accession>
<name>A0AAV4RUP6_CAEEX</name>
<proteinExistence type="predicted"/>